<dbReference type="GO" id="GO:0046653">
    <property type="term" value="P:tetrahydrofolate metabolic process"/>
    <property type="evidence" value="ECO:0007669"/>
    <property type="project" value="TreeGrafter"/>
</dbReference>
<dbReference type="InterPro" id="IPR015421">
    <property type="entry name" value="PyrdxlP-dep_Trfase_major"/>
</dbReference>
<keyword evidence="6" id="KW-1185">Reference proteome</keyword>
<dbReference type="InterPro" id="IPR049943">
    <property type="entry name" value="Ser_HO-MeTrfase-like"/>
</dbReference>
<dbReference type="InterPro" id="IPR015424">
    <property type="entry name" value="PyrdxlP-dep_Trfase"/>
</dbReference>
<organism evidence="5 6">
    <name type="scientific">Lolium multiflorum</name>
    <name type="common">Italian ryegrass</name>
    <name type="synonym">Lolium perenne subsp. multiflorum</name>
    <dbReference type="NCBI Taxonomy" id="4521"/>
    <lineage>
        <taxon>Eukaryota</taxon>
        <taxon>Viridiplantae</taxon>
        <taxon>Streptophyta</taxon>
        <taxon>Embryophyta</taxon>
        <taxon>Tracheophyta</taxon>
        <taxon>Spermatophyta</taxon>
        <taxon>Magnoliopsida</taxon>
        <taxon>Liliopsida</taxon>
        <taxon>Poales</taxon>
        <taxon>Poaceae</taxon>
        <taxon>BOP clade</taxon>
        <taxon>Pooideae</taxon>
        <taxon>Poodae</taxon>
        <taxon>Poeae</taxon>
        <taxon>Poeae Chloroplast Group 2 (Poeae type)</taxon>
        <taxon>Loliodinae</taxon>
        <taxon>Loliinae</taxon>
        <taxon>Lolium</taxon>
    </lineage>
</organism>
<dbReference type="PANTHER" id="PTHR11680">
    <property type="entry name" value="SERINE HYDROXYMETHYLTRANSFERASE"/>
    <property type="match status" value="1"/>
</dbReference>
<dbReference type="Pfam" id="PF00464">
    <property type="entry name" value="SHMT"/>
    <property type="match status" value="1"/>
</dbReference>
<evidence type="ECO:0000313" key="5">
    <source>
        <dbReference type="EMBL" id="KAK1691792.1"/>
    </source>
</evidence>
<reference evidence="5" key="1">
    <citation type="submission" date="2023-07" db="EMBL/GenBank/DDBJ databases">
        <title>A chromosome-level genome assembly of Lolium multiflorum.</title>
        <authorList>
            <person name="Chen Y."/>
            <person name="Copetti D."/>
            <person name="Kolliker R."/>
            <person name="Studer B."/>
        </authorList>
    </citation>
    <scope>NUCLEOTIDE SEQUENCE</scope>
    <source>
        <strain evidence="5">02402/16</strain>
        <tissue evidence="5">Leaf</tissue>
    </source>
</reference>
<dbReference type="EMBL" id="JAUUTY010000001">
    <property type="protein sequence ID" value="KAK1691792.1"/>
    <property type="molecule type" value="Genomic_DNA"/>
</dbReference>
<comment type="catalytic activity">
    <reaction evidence="1">
        <text>(6R)-5,10-methylene-5,6,7,8-tetrahydrofolate + glycine + H2O = (6S)-5,6,7,8-tetrahydrofolate + L-serine</text>
        <dbReference type="Rhea" id="RHEA:15481"/>
        <dbReference type="ChEBI" id="CHEBI:15377"/>
        <dbReference type="ChEBI" id="CHEBI:15636"/>
        <dbReference type="ChEBI" id="CHEBI:33384"/>
        <dbReference type="ChEBI" id="CHEBI:57305"/>
        <dbReference type="ChEBI" id="CHEBI:57453"/>
        <dbReference type="EC" id="2.1.2.1"/>
    </reaction>
</comment>
<sequence length="122" mass="13693">MGIDLIAPENFTSRAVMEAISSPPEGMPEARYYGGNEFIDEFEELCRARALKACTSPPGLLAVTPAMTSRGVVKKDYVQIAEYLHQAVAICLDVQKQRYMDFIVDLKKNKDIKELRAEVHKT</sequence>
<dbReference type="AlphaFoldDB" id="A0AAD8TRR0"/>
<feature type="domain" description="Serine hydroxymethyltransferase-like" evidence="4">
    <location>
        <begin position="2"/>
        <end position="57"/>
    </location>
</feature>
<dbReference type="GO" id="GO:0019264">
    <property type="term" value="P:glycine biosynthetic process from serine"/>
    <property type="evidence" value="ECO:0007669"/>
    <property type="project" value="TreeGrafter"/>
</dbReference>
<gene>
    <name evidence="5" type="ORF">QYE76_008489</name>
</gene>
<comment type="caution">
    <text evidence="5">The sequence shown here is derived from an EMBL/GenBank/DDBJ whole genome shotgun (WGS) entry which is preliminary data.</text>
</comment>
<evidence type="ECO:0000313" key="6">
    <source>
        <dbReference type="Proteomes" id="UP001231189"/>
    </source>
</evidence>
<dbReference type="GO" id="GO:0004372">
    <property type="term" value="F:glycine hydroxymethyltransferase activity"/>
    <property type="evidence" value="ECO:0007669"/>
    <property type="project" value="UniProtKB-EC"/>
</dbReference>
<dbReference type="PANTHER" id="PTHR11680:SF11">
    <property type="entry name" value="SERINE HYDROXYMETHYLTRANSFERASE"/>
    <property type="match status" value="1"/>
</dbReference>
<proteinExistence type="predicted"/>
<dbReference type="GO" id="GO:0030170">
    <property type="term" value="F:pyridoxal phosphate binding"/>
    <property type="evidence" value="ECO:0007669"/>
    <property type="project" value="TreeGrafter"/>
</dbReference>
<dbReference type="Gene3D" id="3.90.1150.10">
    <property type="entry name" value="Aspartate Aminotransferase, domain 1"/>
    <property type="match status" value="1"/>
</dbReference>
<dbReference type="GO" id="GO:0005739">
    <property type="term" value="C:mitochondrion"/>
    <property type="evidence" value="ECO:0007669"/>
    <property type="project" value="TreeGrafter"/>
</dbReference>
<evidence type="ECO:0000256" key="2">
    <source>
        <dbReference type="ARBA" id="ARBA00001933"/>
    </source>
</evidence>
<evidence type="ECO:0000256" key="3">
    <source>
        <dbReference type="ARBA" id="ARBA00022898"/>
    </source>
</evidence>
<keyword evidence="3" id="KW-0663">Pyridoxal phosphate</keyword>
<protein>
    <recommendedName>
        <fullName evidence="4">Serine hydroxymethyltransferase-like domain-containing protein</fullName>
    </recommendedName>
</protein>
<comment type="cofactor">
    <cofactor evidence="2">
        <name>pyridoxal 5'-phosphate</name>
        <dbReference type="ChEBI" id="CHEBI:597326"/>
    </cofactor>
</comment>
<dbReference type="Proteomes" id="UP001231189">
    <property type="component" value="Unassembled WGS sequence"/>
</dbReference>
<dbReference type="SUPFAM" id="SSF53383">
    <property type="entry name" value="PLP-dependent transferases"/>
    <property type="match status" value="2"/>
</dbReference>
<evidence type="ECO:0000259" key="4">
    <source>
        <dbReference type="Pfam" id="PF00464"/>
    </source>
</evidence>
<accession>A0AAD8TRR0</accession>
<dbReference type="Gene3D" id="3.40.640.10">
    <property type="entry name" value="Type I PLP-dependent aspartate aminotransferase-like (Major domain)"/>
    <property type="match status" value="1"/>
</dbReference>
<dbReference type="InterPro" id="IPR015422">
    <property type="entry name" value="PyrdxlP-dep_Trfase_small"/>
</dbReference>
<dbReference type="InterPro" id="IPR039429">
    <property type="entry name" value="SHMT-like_dom"/>
</dbReference>
<name>A0AAD8TRR0_LOLMU</name>
<evidence type="ECO:0000256" key="1">
    <source>
        <dbReference type="ARBA" id="ARBA00001528"/>
    </source>
</evidence>